<dbReference type="Pfam" id="PF13641">
    <property type="entry name" value="Glyco_tranf_2_3"/>
    <property type="match status" value="1"/>
</dbReference>
<sequence>MGSTISTLIKDFNFFIFLLFSLMYSYKIVYMFVAFKAKKDNNPGVQNIHPRKFAVIIAARNEELVIGQLIKSIKNQKYPKELIDIFVVADNCTDHTARVAEEAGAIVKERFNRDQVGKGYALDYMIKTIEREYSSRKYEGYFVFDADNLLDENYIAEMNKTFNQGYRVITSYRNSKNYDQNWISAGYALWFLHEAEYINLPRMVLHSSCAISGTGFLVHADVIKENGGWIHHLLTEDIEFSVSQIIKGERIGYCRSAIFYDEQPVTFGQSWHQRLRWAKGFYQVFTNYGRGLIGGIFQGKQNRFSCYDMTMTIMPTMLVSCISSILNGLLYLASFFELFDDKGIINTTTTGVLVSIGWSYGVMFILGFITTVTEWEKIHCSGWKKIAYTITFPLFMFTYLPISVVALFKEIEWKPIAHTVVKSVDDFR</sequence>
<evidence type="ECO:0000313" key="6">
    <source>
        <dbReference type="Proteomes" id="UP001224122"/>
    </source>
</evidence>
<gene>
    <name evidence="5" type="ORF">J2S10_004351</name>
</gene>
<name>A0ABT9XZZ9_9BACI</name>
<keyword evidence="2" id="KW-0328">Glycosyltransferase</keyword>
<evidence type="ECO:0000256" key="2">
    <source>
        <dbReference type="ARBA" id="ARBA00022676"/>
    </source>
</evidence>
<dbReference type="PANTHER" id="PTHR43630">
    <property type="entry name" value="POLY-BETA-1,6-N-ACETYL-D-GLUCOSAMINE SYNTHASE"/>
    <property type="match status" value="1"/>
</dbReference>
<reference evidence="5 6" key="1">
    <citation type="submission" date="2023-07" db="EMBL/GenBank/DDBJ databases">
        <title>Genomic Encyclopedia of Type Strains, Phase IV (KMG-IV): sequencing the most valuable type-strain genomes for metagenomic binning, comparative biology and taxonomic classification.</title>
        <authorList>
            <person name="Goeker M."/>
        </authorList>
    </citation>
    <scope>NUCLEOTIDE SEQUENCE [LARGE SCALE GENOMIC DNA]</scope>
    <source>
        <strain evidence="5 6">DSM 27594</strain>
    </source>
</reference>
<dbReference type="CDD" id="cd06438">
    <property type="entry name" value="EpsO_like"/>
    <property type="match status" value="1"/>
</dbReference>
<keyword evidence="4" id="KW-1133">Transmembrane helix</keyword>
<dbReference type="InterPro" id="IPR029044">
    <property type="entry name" value="Nucleotide-diphossugar_trans"/>
</dbReference>
<protein>
    <submittedName>
        <fullName evidence="5">Cellulose synthase/poly-beta-1,6-N-acetylglucosamine synthase-like glycosyltransferase</fullName>
    </submittedName>
</protein>
<feature type="transmembrane region" description="Helical" evidence="4">
    <location>
        <begin position="356"/>
        <end position="375"/>
    </location>
</feature>
<evidence type="ECO:0000256" key="3">
    <source>
        <dbReference type="ARBA" id="ARBA00022679"/>
    </source>
</evidence>
<dbReference type="PANTHER" id="PTHR43630:SF1">
    <property type="entry name" value="POLY-BETA-1,6-N-ACETYL-D-GLUCOSAMINE SYNTHASE"/>
    <property type="match status" value="1"/>
</dbReference>
<feature type="transmembrane region" description="Helical" evidence="4">
    <location>
        <begin position="313"/>
        <end position="336"/>
    </location>
</feature>
<dbReference type="SUPFAM" id="SSF53448">
    <property type="entry name" value="Nucleotide-diphospho-sugar transferases"/>
    <property type="match status" value="1"/>
</dbReference>
<feature type="transmembrane region" description="Helical" evidence="4">
    <location>
        <begin position="12"/>
        <end position="33"/>
    </location>
</feature>
<keyword evidence="4" id="KW-0472">Membrane</keyword>
<dbReference type="RefSeq" id="WP_307412178.1">
    <property type="nucleotide sequence ID" value="NZ_JAUSTW010000008.1"/>
</dbReference>
<dbReference type="Proteomes" id="UP001224122">
    <property type="component" value="Unassembled WGS sequence"/>
</dbReference>
<evidence type="ECO:0000256" key="4">
    <source>
        <dbReference type="SAM" id="Phobius"/>
    </source>
</evidence>
<proteinExistence type="inferred from homology"/>
<comment type="caution">
    <text evidence="5">The sequence shown here is derived from an EMBL/GenBank/DDBJ whole genome shotgun (WGS) entry which is preliminary data.</text>
</comment>
<keyword evidence="4" id="KW-0812">Transmembrane</keyword>
<organism evidence="5 6">
    <name type="scientific">Neobacillus ginsengisoli</name>
    <dbReference type="NCBI Taxonomy" id="904295"/>
    <lineage>
        <taxon>Bacteria</taxon>
        <taxon>Bacillati</taxon>
        <taxon>Bacillota</taxon>
        <taxon>Bacilli</taxon>
        <taxon>Bacillales</taxon>
        <taxon>Bacillaceae</taxon>
        <taxon>Neobacillus</taxon>
    </lineage>
</organism>
<dbReference type="EMBL" id="JAUSTW010000008">
    <property type="protein sequence ID" value="MDQ0201145.1"/>
    <property type="molecule type" value="Genomic_DNA"/>
</dbReference>
<comment type="similarity">
    <text evidence="1">Belongs to the glycosyltransferase 2 family.</text>
</comment>
<dbReference type="Gene3D" id="3.90.550.10">
    <property type="entry name" value="Spore Coat Polysaccharide Biosynthesis Protein SpsA, Chain A"/>
    <property type="match status" value="1"/>
</dbReference>
<keyword evidence="3" id="KW-0808">Transferase</keyword>
<accession>A0ABT9XZZ9</accession>
<keyword evidence="6" id="KW-1185">Reference proteome</keyword>
<evidence type="ECO:0000313" key="5">
    <source>
        <dbReference type="EMBL" id="MDQ0201145.1"/>
    </source>
</evidence>
<feature type="transmembrane region" description="Helical" evidence="4">
    <location>
        <begin position="387"/>
        <end position="408"/>
    </location>
</feature>
<evidence type="ECO:0000256" key="1">
    <source>
        <dbReference type="ARBA" id="ARBA00006739"/>
    </source>
</evidence>